<accession>A0ABQ8JFK9</accession>
<name>A0ABQ8JFK9_DERPT</name>
<evidence type="ECO:0000313" key="2">
    <source>
        <dbReference type="Proteomes" id="UP000887458"/>
    </source>
</evidence>
<keyword evidence="2" id="KW-1185">Reference proteome</keyword>
<gene>
    <name evidence="1" type="ORF">DERP_010553</name>
</gene>
<proteinExistence type="predicted"/>
<reference evidence="1 2" key="2">
    <citation type="journal article" date="2022" name="Mol. Biol. Evol.">
        <title>Comparative Genomics Reveals Insights into the Divergent Evolution of Astigmatic Mites and Household Pest Adaptations.</title>
        <authorList>
            <person name="Xiong Q."/>
            <person name="Wan A.T."/>
            <person name="Liu X."/>
            <person name="Fung C.S."/>
            <person name="Xiao X."/>
            <person name="Malainual N."/>
            <person name="Hou J."/>
            <person name="Wang L."/>
            <person name="Wang M."/>
            <person name="Yang K.Y."/>
            <person name="Cui Y."/>
            <person name="Leung E.L."/>
            <person name="Nong W."/>
            <person name="Shin S.K."/>
            <person name="Au S.W."/>
            <person name="Jeong K.Y."/>
            <person name="Chew F.T."/>
            <person name="Hui J.H."/>
            <person name="Leung T.F."/>
            <person name="Tungtrongchitr A."/>
            <person name="Zhong N."/>
            <person name="Liu Z."/>
            <person name="Tsui S.K."/>
        </authorList>
    </citation>
    <scope>NUCLEOTIDE SEQUENCE [LARGE SCALE GENOMIC DNA]</scope>
    <source>
        <strain evidence="1">Derp</strain>
    </source>
</reference>
<dbReference type="Proteomes" id="UP000887458">
    <property type="component" value="Unassembled WGS sequence"/>
</dbReference>
<organism evidence="1 2">
    <name type="scientific">Dermatophagoides pteronyssinus</name>
    <name type="common">European house dust mite</name>
    <dbReference type="NCBI Taxonomy" id="6956"/>
    <lineage>
        <taxon>Eukaryota</taxon>
        <taxon>Metazoa</taxon>
        <taxon>Ecdysozoa</taxon>
        <taxon>Arthropoda</taxon>
        <taxon>Chelicerata</taxon>
        <taxon>Arachnida</taxon>
        <taxon>Acari</taxon>
        <taxon>Acariformes</taxon>
        <taxon>Sarcoptiformes</taxon>
        <taxon>Astigmata</taxon>
        <taxon>Psoroptidia</taxon>
        <taxon>Analgoidea</taxon>
        <taxon>Pyroglyphidae</taxon>
        <taxon>Dermatophagoidinae</taxon>
        <taxon>Dermatophagoides</taxon>
    </lineage>
</organism>
<protein>
    <submittedName>
        <fullName evidence="1">Uncharacterized protein</fullName>
    </submittedName>
</protein>
<sequence length="73" mass="7861">MSTFVVDELEAKLALVVLIFRFDSTSITLESTKTTTEPFEVFLLILFDDSVGLSTSCGATNGTSIGKAIAFCF</sequence>
<comment type="caution">
    <text evidence="1">The sequence shown here is derived from an EMBL/GenBank/DDBJ whole genome shotgun (WGS) entry which is preliminary data.</text>
</comment>
<evidence type="ECO:0000313" key="1">
    <source>
        <dbReference type="EMBL" id="KAH9421416.1"/>
    </source>
</evidence>
<dbReference type="EMBL" id="NJHN03000041">
    <property type="protein sequence ID" value="KAH9421416.1"/>
    <property type="molecule type" value="Genomic_DNA"/>
</dbReference>
<reference evidence="1 2" key="1">
    <citation type="journal article" date="2018" name="J. Allergy Clin. Immunol.">
        <title>High-quality assembly of Dermatophagoides pteronyssinus genome and transcriptome reveals a wide range of novel allergens.</title>
        <authorList>
            <person name="Liu X.Y."/>
            <person name="Yang K.Y."/>
            <person name="Wang M.Q."/>
            <person name="Kwok J.S."/>
            <person name="Zeng X."/>
            <person name="Yang Z."/>
            <person name="Xiao X.J."/>
            <person name="Lau C.P."/>
            <person name="Li Y."/>
            <person name="Huang Z.M."/>
            <person name="Ba J.G."/>
            <person name="Yim A.K."/>
            <person name="Ouyang C.Y."/>
            <person name="Ngai S.M."/>
            <person name="Chan T.F."/>
            <person name="Leung E.L."/>
            <person name="Liu L."/>
            <person name="Liu Z.G."/>
            <person name="Tsui S.K."/>
        </authorList>
    </citation>
    <scope>NUCLEOTIDE SEQUENCE [LARGE SCALE GENOMIC DNA]</scope>
    <source>
        <strain evidence="1">Derp</strain>
    </source>
</reference>